<feature type="compositionally biased region" description="Acidic residues" evidence="1">
    <location>
        <begin position="93"/>
        <end position="109"/>
    </location>
</feature>
<gene>
    <name evidence="2" type="ORF">M422DRAFT_249804</name>
</gene>
<evidence type="ECO:0000313" key="2">
    <source>
        <dbReference type="EMBL" id="KIJ46647.1"/>
    </source>
</evidence>
<sequence>MEWAHADETTPTKQMQTKVVYLFHSSPSSFNDITARHYQYSCNFELGEKFGNTEDSKGDDKKQEAADLDVEEDDEGLADARLVAQSLIKEAEEDDNDLGAEVFNEELPDASDLVVDST</sequence>
<evidence type="ECO:0000313" key="3">
    <source>
        <dbReference type="Proteomes" id="UP000054279"/>
    </source>
</evidence>
<dbReference type="Proteomes" id="UP000054279">
    <property type="component" value="Unassembled WGS sequence"/>
</dbReference>
<keyword evidence="3" id="KW-1185">Reference proteome</keyword>
<organism evidence="2 3">
    <name type="scientific">Sphaerobolus stellatus (strain SS14)</name>
    <dbReference type="NCBI Taxonomy" id="990650"/>
    <lineage>
        <taxon>Eukaryota</taxon>
        <taxon>Fungi</taxon>
        <taxon>Dikarya</taxon>
        <taxon>Basidiomycota</taxon>
        <taxon>Agaricomycotina</taxon>
        <taxon>Agaricomycetes</taxon>
        <taxon>Phallomycetidae</taxon>
        <taxon>Geastrales</taxon>
        <taxon>Sphaerobolaceae</taxon>
        <taxon>Sphaerobolus</taxon>
    </lineage>
</organism>
<protein>
    <submittedName>
        <fullName evidence="2">Unplaced genomic scaffold SPHSTscaffold_31, whole genome shotgun sequence</fullName>
    </submittedName>
</protein>
<feature type="region of interest" description="Disordered" evidence="1">
    <location>
        <begin position="93"/>
        <end position="118"/>
    </location>
</feature>
<name>A0A0C9W3N2_SPHS4</name>
<evidence type="ECO:0000256" key="1">
    <source>
        <dbReference type="SAM" id="MobiDB-lite"/>
    </source>
</evidence>
<accession>A0A0C9W3N2</accession>
<dbReference type="HOGENOM" id="CLU_2074626_0_0_1"/>
<dbReference type="EMBL" id="KN837106">
    <property type="protein sequence ID" value="KIJ46647.1"/>
    <property type="molecule type" value="Genomic_DNA"/>
</dbReference>
<proteinExistence type="predicted"/>
<feature type="compositionally biased region" description="Basic and acidic residues" evidence="1">
    <location>
        <begin position="49"/>
        <end position="65"/>
    </location>
</feature>
<reference evidence="2 3" key="1">
    <citation type="submission" date="2014-06" db="EMBL/GenBank/DDBJ databases">
        <title>Evolutionary Origins and Diversification of the Mycorrhizal Mutualists.</title>
        <authorList>
            <consortium name="DOE Joint Genome Institute"/>
            <consortium name="Mycorrhizal Genomics Consortium"/>
            <person name="Kohler A."/>
            <person name="Kuo A."/>
            <person name="Nagy L.G."/>
            <person name="Floudas D."/>
            <person name="Copeland A."/>
            <person name="Barry K.W."/>
            <person name="Cichocki N."/>
            <person name="Veneault-Fourrey C."/>
            <person name="LaButti K."/>
            <person name="Lindquist E.A."/>
            <person name="Lipzen A."/>
            <person name="Lundell T."/>
            <person name="Morin E."/>
            <person name="Murat C."/>
            <person name="Riley R."/>
            <person name="Ohm R."/>
            <person name="Sun H."/>
            <person name="Tunlid A."/>
            <person name="Henrissat B."/>
            <person name="Grigoriev I.V."/>
            <person name="Hibbett D.S."/>
            <person name="Martin F."/>
        </authorList>
    </citation>
    <scope>NUCLEOTIDE SEQUENCE [LARGE SCALE GENOMIC DNA]</scope>
    <source>
        <strain evidence="2 3">SS14</strain>
    </source>
</reference>
<feature type="region of interest" description="Disordered" evidence="1">
    <location>
        <begin position="49"/>
        <end position="74"/>
    </location>
</feature>
<dbReference type="OrthoDB" id="2423954at2759"/>
<dbReference type="AlphaFoldDB" id="A0A0C9W3N2"/>